<evidence type="ECO:0000313" key="2">
    <source>
        <dbReference type="Proteomes" id="UP000813463"/>
    </source>
</evidence>
<proteinExistence type="predicted"/>
<feature type="region of interest" description="Disordered" evidence="1">
    <location>
        <begin position="56"/>
        <end position="123"/>
    </location>
</feature>
<dbReference type="Proteomes" id="UP000813463">
    <property type="component" value="Chromosome 1"/>
</dbReference>
<dbReference type="RefSeq" id="XP_056690324.1">
    <property type="nucleotide sequence ID" value="XM_056834346.1"/>
</dbReference>
<reference evidence="3" key="2">
    <citation type="submission" date="2025-08" db="UniProtKB">
        <authorList>
            <consortium name="RefSeq"/>
        </authorList>
    </citation>
    <scope>IDENTIFICATION</scope>
    <source>
        <tissue evidence="3">Leaf</tissue>
    </source>
</reference>
<dbReference type="GeneID" id="130465545"/>
<gene>
    <name evidence="3" type="primary">LOC130465545</name>
</gene>
<accession>A0ABM3R400</accession>
<evidence type="ECO:0000313" key="3">
    <source>
        <dbReference type="RefSeq" id="XP_056690324.1"/>
    </source>
</evidence>
<reference evidence="2" key="1">
    <citation type="journal article" date="2021" name="Nat. Commun.">
        <title>Genomic analyses provide insights into spinach domestication and the genetic basis of agronomic traits.</title>
        <authorList>
            <person name="Cai X."/>
            <person name="Sun X."/>
            <person name="Xu C."/>
            <person name="Sun H."/>
            <person name="Wang X."/>
            <person name="Ge C."/>
            <person name="Zhang Z."/>
            <person name="Wang Q."/>
            <person name="Fei Z."/>
            <person name="Jiao C."/>
            <person name="Wang Q."/>
        </authorList>
    </citation>
    <scope>NUCLEOTIDE SEQUENCE [LARGE SCALE GENOMIC DNA]</scope>
    <source>
        <strain evidence="2">cv. Varoflay</strain>
    </source>
</reference>
<name>A0ABM3R400_SPIOL</name>
<protein>
    <submittedName>
        <fullName evidence="3">Uncharacterized protein</fullName>
    </submittedName>
</protein>
<sequence length="123" mass="12196">MPPASKLAVSSVQPENGLRSSCQIVQLQQPVNKSKISNNVYNPTPTCKGGDEITCDAGGDARGVRGGGRGEGGGGGRGEGGGGGRGEVSAGGRRGGVSGGGRARGGRKPRPRETCEVEVSGVH</sequence>
<keyword evidence="2" id="KW-1185">Reference proteome</keyword>
<organism evidence="2 3">
    <name type="scientific">Spinacia oleracea</name>
    <name type="common">Spinach</name>
    <dbReference type="NCBI Taxonomy" id="3562"/>
    <lineage>
        <taxon>Eukaryota</taxon>
        <taxon>Viridiplantae</taxon>
        <taxon>Streptophyta</taxon>
        <taxon>Embryophyta</taxon>
        <taxon>Tracheophyta</taxon>
        <taxon>Spermatophyta</taxon>
        <taxon>Magnoliopsida</taxon>
        <taxon>eudicotyledons</taxon>
        <taxon>Gunneridae</taxon>
        <taxon>Pentapetalae</taxon>
        <taxon>Caryophyllales</taxon>
        <taxon>Chenopodiaceae</taxon>
        <taxon>Chenopodioideae</taxon>
        <taxon>Anserineae</taxon>
        <taxon>Spinacia</taxon>
    </lineage>
</organism>
<feature type="compositionally biased region" description="Gly residues" evidence="1">
    <location>
        <begin position="92"/>
        <end position="103"/>
    </location>
</feature>
<feature type="compositionally biased region" description="Gly residues" evidence="1">
    <location>
        <begin position="60"/>
        <end position="86"/>
    </location>
</feature>
<evidence type="ECO:0000256" key="1">
    <source>
        <dbReference type="SAM" id="MobiDB-lite"/>
    </source>
</evidence>